<dbReference type="OrthoDB" id="10250354at2759"/>
<dbReference type="PANTHER" id="PTHR43948">
    <property type="entry name" value="DNAJ HOMOLOG SUBFAMILY B"/>
    <property type="match status" value="1"/>
</dbReference>
<feature type="compositionally biased region" description="Gly residues" evidence="1">
    <location>
        <begin position="97"/>
        <end position="109"/>
    </location>
</feature>
<dbReference type="GO" id="GO:0051087">
    <property type="term" value="F:protein-folding chaperone binding"/>
    <property type="evidence" value="ECO:0007669"/>
    <property type="project" value="TreeGrafter"/>
</dbReference>
<feature type="region of interest" description="Disordered" evidence="1">
    <location>
        <begin position="97"/>
        <end position="123"/>
    </location>
</feature>
<dbReference type="SUPFAM" id="SSF46565">
    <property type="entry name" value="Chaperone J-domain"/>
    <property type="match status" value="1"/>
</dbReference>
<protein>
    <submittedName>
        <fullName evidence="3">DnaJ homolog subfamily B member 6</fullName>
    </submittedName>
</protein>
<name>A0A1Z5JA80_FISSO</name>
<dbReference type="InParanoid" id="A0A1Z5JA80"/>
<evidence type="ECO:0000256" key="1">
    <source>
        <dbReference type="SAM" id="MobiDB-lite"/>
    </source>
</evidence>
<keyword evidence="4" id="KW-1185">Reference proteome</keyword>
<evidence type="ECO:0000313" key="4">
    <source>
        <dbReference type="Proteomes" id="UP000198406"/>
    </source>
</evidence>
<dbReference type="GO" id="GO:0005634">
    <property type="term" value="C:nucleus"/>
    <property type="evidence" value="ECO:0007669"/>
    <property type="project" value="TreeGrafter"/>
</dbReference>
<dbReference type="InterPro" id="IPR001623">
    <property type="entry name" value="DnaJ_domain"/>
</dbReference>
<proteinExistence type="predicted"/>
<gene>
    <name evidence="3" type="ORF">FisN_1Hh343</name>
</gene>
<organism evidence="3 4">
    <name type="scientific">Fistulifera solaris</name>
    <name type="common">Oleaginous diatom</name>
    <dbReference type="NCBI Taxonomy" id="1519565"/>
    <lineage>
        <taxon>Eukaryota</taxon>
        <taxon>Sar</taxon>
        <taxon>Stramenopiles</taxon>
        <taxon>Ochrophyta</taxon>
        <taxon>Bacillariophyta</taxon>
        <taxon>Bacillariophyceae</taxon>
        <taxon>Bacillariophycidae</taxon>
        <taxon>Naviculales</taxon>
        <taxon>Naviculaceae</taxon>
        <taxon>Fistulifera</taxon>
    </lineage>
</organism>
<comment type="caution">
    <text evidence="3">The sequence shown here is derived from an EMBL/GenBank/DDBJ whole genome shotgun (WGS) entry which is preliminary data.</text>
</comment>
<dbReference type="PROSITE" id="PS00636">
    <property type="entry name" value="DNAJ_1"/>
    <property type="match status" value="1"/>
</dbReference>
<dbReference type="Pfam" id="PF00226">
    <property type="entry name" value="DnaJ"/>
    <property type="match status" value="1"/>
</dbReference>
<evidence type="ECO:0000259" key="2">
    <source>
        <dbReference type="PROSITE" id="PS50076"/>
    </source>
</evidence>
<dbReference type="PANTHER" id="PTHR43948:SF10">
    <property type="entry name" value="MRJ, ISOFORM E"/>
    <property type="match status" value="1"/>
</dbReference>
<dbReference type="PRINTS" id="PR00625">
    <property type="entry name" value="JDOMAIN"/>
</dbReference>
<dbReference type="InterPro" id="IPR036869">
    <property type="entry name" value="J_dom_sf"/>
</dbReference>
<dbReference type="InterPro" id="IPR018253">
    <property type="entry name" value="DnaJ_domain_CS"/>
</dbReference>
<feature type="domain" description="J" evidence="2">
    <location>
        <begin position="10"/>
        <end position="75"/>
    </location>
</feature>
<dbReference type="SMART" id="SM00271">
    <property type="entry name" value="DnaJ"/>
    <property type="match status" value="1"/>
</dbReference>
<dbReference type="GO" id="GO:0051082">
    <property type="term" value="F:unfolded protein binding"/>
    <property type="evidence" value="ECO:0007669"/>
    <property type="project" value="TreeGrafter"/>
</dbReference>
<reference evidence="3 4" key="1">
    <citation type="journal article" date="2015" name="Plant Cell">
        <title>Oil accumulation by the oleaginous diatom Fistulifera solaris as revealed by the genome and transcriptome.</title>
        <authorList>
            <person name="Tanaka T."/>
            <person name="Maeda Y."/>
            <person name="Veluchamy A."/>
            <person name="Tanaka M."/>
            <person name="Abida H."/>
            <person name="Marechal E."/>
            <person name="Bowler C."/>
            <person name="Muto M."/>
            <person name="Sunaga Y."/>
            <person name="Tanaka M."/>
            <person name="Yoshino T."/>
            <person name="Taniguchi T."/>
            <person name="Fukuda Y."/>
            <person name="Nemoto M."/>
            <person name="Matsumoto M."/>
            <person name="Wong P.S."/>
            <person name="Aburatani S."/>
            <person name="Fujibuchi W."/>
        </authorList>
    </citation>
    <scope>NUCLEOTIDE SEQUENCE [LARGE SCALE GENOMIC DNA]</scope>
    <source>
        <strain evidence="3 4">JPCC DA0580</strain>
    </source>
</reference>
<dbReference type="EMBL" id="BDSP01000025">
    <property type="protein sequence ID" value="GAX10802.1"/>
    <property type="molecule type" value="Genomic_DNA"/>
</dbReference>
<dbReference type="GO" id="GO:0044183">
    <property type="term" value="F:protein folding chaperone"/>
    <property type="evidence" value="ECO:0007669"/>
    <property type="project" value="TreeGrafter"/>
</dbReference>
<dbReference type="GO" id="GO:0005737">
    <property type="term" value="C:cytoplasm"/>
    <property type="evidence" value="ECO:0007669"/>
    <property type="project" value="TreeGrafter"/>
</dbReference>
<dbReference type="PROSITE" id="PS50076">
    <property type="entry name" value="DNAJ_2"/>
    <property type="match status" value="1"/>
</dbReference>
<dbReference type="CDD" id="cd06257">
    <property type="entry name" value="DnaJ"/>
    <property type="match status" value="1"/>
</dbReference>
<sequence>MPSPNLNSEDYYQILGVARNADDAELKKAYRKLAVKWHPDKNPDNEEATKNFQKISEAYATLSDKKKRDMYDRYGKEGANMADQMGDDAPGGHFPGGGFHGGGGGGFPGGSFHFSGGPGGHMSQEDAQAFFTSFFGHDDPFGGFGGGGFGGPRRSVRQDPFATMFGGGGMPGGMHGGFGGMPMGGGMPQRPRVKRYDAIPNGTVVSLRDLVSKPERNGDRGEIQDFDPATGRYTVILEDTEEALRVKPSNLLQHVHVKLNGIESQPELNGARGTVIAWNSHNERYNIYVMDKSRVVSLKPTNVILDNGTVGMIVGLVSKPHLNGKYGTIKSWVRDANRYEVQVSADQILRLKVENIRV</sequence>
<evidence type="ECO:0000313" key="3">
    <source>
        <dbReference type="EMBL" id="GAX10802.1"/>
    </source>
</evidence>
<dbReference type="Gene3D" id="1.10.287.110">
    <property type="entry name" value="DnaJ domain"/>
    <property type="match status" value="1"/>
</dbReference>
<dbReference type="AlphaFoldDB" id="A0A1Z5JA80"/>
<accession>A0A1Z5JA80</accession>
<dbReference type="Proteomes" id="UP000198406">
    <property type="component" value="Unassembled WGS sequence"/>
</dbReference>